<dbReference type="Pfam" id="PF14533">
    <property type="entry name" value="USP7_C2"/>
    <property type="match status" value="1"/>
</dbReference>
<evidence type="ECO:0000256" key="1">
    <source>
        <dbReference type="ARBA" id="ARBA00000707"/>
    </source>
</evidence>
<keyword evidence="6" id="KW-0378">Hydrolase</keyword>
<evidence type="ECO:0000256" key="6">
    <source>
        <dbReference type="ARBA" id="ARBA00022801"/>
    </source>
</evidence>
<name>A0A183AYF9_9TREM</name>
<evidence type="ECO:0000313" key="11">
    <source>
        <dbReference type="WBParaSite" id="ECPE_0001202901-mRNA-1"/>
    </source>
</evidence>
<keyword evidence="7" id="KW-0788">Thiol protease</keyword>
<feature type="region of interest" description="Disordered" evidence="8">
    <location>
        <begin position="364"/>
        <end position="383"/>
    </location>
</feature>
<dbReference type="Pfam" id="PF12436">
    <property type="entry name" value="USP7_ICP0_bdg"/>
    <property type="match status" value="1"/>
</dbReference>
<keyword evidence="5" id="KW-0833">Ubl conjugation pathway</keyword>
<feature type="compositionally biased region" description="Low complexity" evidence="8">
    <location>
        <begin position="364"/>
        <end position="381"/>
    </location>
</feature>
<protein>
    <recommendedName>
        <fullName evidence="3">ubiquitinyl hydrolase 1</fullName>
        <ecNumber evidence="3">3.4.19.12</ecNumber>
    </recommendedName>
</protein>
<feature type="domain" description="Ubiquitin carboxyl-terminal hydrolase 7 ICP0-binding" evidence="9">
    <location>
        <begin position="49"/>
        <end position="144"/>
    </location>
</feature>
<evidence type="ECO:0000256" key="2">
    <source>
        <dbReference type="ARBA" id="ARBA00009085"/>
    </source>
</evidence>
<accession>A0A183AYF9</accession>
<dbReference type="InterPro" id="IPR029346">
    <property type="entry name" value="USP_C"/>
</dbReference>
<dbReference type="AlphaFoldDB" id="A0A183AYF9"/>
<comment type="similarity">
    <text evidence="2">Belongs to the peptidase C19 family.</text>
</comment>
<comment type="catalytic activity">
    <reaction evidence="1">
        <text>Thiol-dependent hydrolysis of ester, thioester, amide, peptide and isopeptide bonds formed by the C-terminal Gly of ubiquitin (a 76-residue protein attached to proteins as an intracellular targeting signal).</text>
        <dbReference type="EC" id="3.4.19.12"/>
    </reaction>
</comment>
<evidence type="ECO:0000256" key="7">
    <source>
        <dbReference type="ARBA" id="ARBA00022807"/>
    </source>
</evidence>
<dbReference type="GO" id="GO:0006508">
    <property type="term" value="P:proteolysis"/>
    <property type="evidence" value="ECO:0007669"/>
    <property type="project" value="UniProtKB-KW"/>
</dbReference>
<dbReference type="WBParaSite" id="ECPE_0001202901-mRNA-1">
    <property type="protein sequence ID" value="ECPE_0001202901-mRNA-1"/>
    <property type="gene ID" value="ECPE_0001202901"/>
</dbReference>
<organism evidence="11">
    <name type="scientific">Echinostoma caproni</name>
    <dbReference type="NCBI Taxonomy" id="27848"/>
    <lineage>
        <taxon>Eukaryota</taxon>
        <taxon>Metazoa</taxon>
        <taxon>Spiralia</taxon>
        <taxon>Lophotrochozoa</taxon>
        <taxon>Platyhelminthes</taxon>
        <taxon>Trematoda</taxon>
        <taxon>Digenea</taxon>
        <taxon>Plagiorchiida</taxon>
        <taxon>Echinostomata</taxon>
        <taxon>Echinostomatoidea</taxon>
        <taxon>Echinostomatidae</taxon>
        <taxon>Echinostoma</taxon>
    </lineage>
</organism>
<feature type="domain" description="Ubiquitin carboxyl-terminal hydrolase C-terminal" evidence="10">
    <location>
        <begin position="519"/>
        <end position="735"/>
    </location>
</feature>
<evidence type="ECO:0000259" key="10">
    <source>
        <dbReference type="Pfam" id="PF14533"/>
    </source>
</evidence>
<dbReference type="GO" id="GO:0004843">
    <property type="term" value="F:cysteine-type deubiquitinase activity"/>
    <property type="evidence" value="ECO:0007669"/>
    <property type="project" value="UniProtKB-EC"/>
</dbReference>
<proteinExistence type="inferred from homology"/>
<evidence type="ECO:0000256" key="3">
    <source>
        <dbReference type="ARBA" id="ARBA00012759"/>
    </source>
</evidence>
<dbReference type="EC" id="3.4.19.12" evidence="3"/>
<feature type="region of interest" description="Disordered" evidence="8">
    <location>
        <begin position="733"/>
        <end position="753"/>
    </location>
</feature>
<keyword evidence="4" id="KW-0645">Protease</keyword>
<dbReference type="Gene3D" id="3.10.20.90">
    <property type="entry name" value="Phosphatidylinositol 3-kinase Catalytic Subunit, Chain A, domain 1"/>
    <property type="match status" value="1"/>
</dbReference>
<sequence length="753" mass="82005">LLELGDNPLQYNPKDIHIFFVQYQSPAPIITQIPTPHRSEHSPGMDSDLARPDTRLFFAKFFDPKSWSMTFCGHVELRGDEPLCALEPVLRERAGLPNSCDLLFFQDDAKTGISEISQPKLAVSKLFKREHQGHLIYFQVPSSCNSISLISTEIGTEALSSIVDEEHAAIVVSVSPQNSDSDSVNGLPSGVVPAAEDVRPRATHTCPSRYVNTTPDALLLHRMATIPNSVNIKSTHLGISPTRTPQRLSPASHYQLNPINSDTMSIFNYFSNYLQQTEILLVDKMRPSDPGILLRIAADLTYWEFATVAALHLSTSRENLQFFRSQQAISGVPGSVTAPISVSPLGTAASGIVGSDMTASPVSSDLGAGANSGGSADNGAGPTAQNFLLDPSLTPQAVAAKAAGFGHCSAYLNSLLAAAASQGLAHEPPGAAIPSTHNGSMRDFFLPFTVSPTNSSWASDPGALGGNLITGAGNLGTAAPGPNSQNPDRFPAPINRYCGIKSVNRSPVGAVTLPPPRRVYYAHLAIRIDELETMRQVRAVFISPKLAPKAELLLSVPQNGLVSDLLKEASRHLILPADGSGLLRLLETSANRILQEYPPETKLSSIPQSTAFPQSCAPNPLARTLRIEEIPVDEVNLRSDETIVYVSHFEKDLVDTFGIPFTVRIRDGEHYSEVRERIRKKLEVPEKEFERWRFALVHPTKATYIPNDEDPIVYTNVFTQAYSPETKPWLGIEHKPSKRPRYAPNEKPIKIHN</sequence>
<evidence type="ECO:0000256" key="4">
    <source>
        <dbReference type="ARBA" id="ARBA00022670"/>
    </source>
</evidence>
<evidence type="ECO:0000256" key="8">
    <source>
        <dbReference type="SAM" id="MobiDB-lite"/>
    </source>
</evidence>
<evidence type="ECO:0000259" key="9">
    <source>
        <dbReference type="Pfam" id="PF12436"/>
    </source>
</evidence>
<evidence type="ECO:0000256" key="5">
    <source>
        <dbReference type="ARBA" id="ARBA00022786"/>
    </source>
</evidence>
<reference evidence="11" key="1">
    <citation type="submission" date="2016-06" db="UniProtKB">
        <authorList>
            <consortium name="WormBaseParasite"/>
        </authorList>
    </citation>
    <scope>IDENTIFICATION</scope>
</reference>
<dbReference type="InterPro" id="IPR024729">
    <property type="entry name" value="USP7_ICP0-binding_dom"/>
</dbReference>